<dbReference type="Gene3D" id="2.60.120.310">
    <property type="entry name" value="Copper type II, ascorbate-dependent monooxygenase, N-terminal domain"/>
    <property type="match status" value="1"/>
</dbReference>
<dbReference type="Pfam" id="PF00578">
    <property type="entry name" value="AhpC-TSA"/>
    <property type="match status" value="1"/>
</dbReference>
<evidence type="ECO:0000259" key="8">
    <source>
        <dbReference type="PROSITE" id="PS51007"/>
    </source>
</evidence>
<evidence type="ECO:0000256" key="5">
    <source>
        <dbReference type="PROSITE-ProRule" id="PRU00433"/>
    </source>
</evidence>
<feature type="domain" description="Cytochrome c" evidence="8">
    <location>
        <begin position="212"/>
        <end position="307"/>
    </location>
</feature>
<dbReference type="PROSITE" id="PS51352">
    <property type="entry name" value="THIOREDOXIN_2"/>
    <property type="match status" value="1"/>
</dbReference>
<dbReference type="InterPro" id="IPR036909">
    <property type="entry name" value="Cyt_c-like_dom_sf"/>
</dbReference>
<dbReference type="GO" id="GO:0016715">
    <property type="term" value="F:oxidoreductase activity, acting on paired donors, with incorporation or reduction of molecular oxygen, reduced ascorbate as one donor, and incorporation of one atom of oxygen"/>
    <property type="evidence" value="ECO:0007669"/>
    <property type="project" value="InterPro"/>
</dbReference>
<dbReference type="OrthoDB" id="9788721at2"/>
<keyword evidence="1 5" id="KW-0349">Heme</keyword>
<dbReference type="InterPro" id="IPR047262">
    <property type="entry name" value="PRX-like1"/>
</dbReference>
<evidence type="ECO:0000313" key="10">
    <source>
        <dbReference type="EMBL" id="ADY60960.1"/>
    </source>
</evidence>
<dbReference type="Gene3D" id="1.10.238.10">
    <property type="entry name" value="EF-hand"/>
    <property type="match status" value="1"/>
</dbReference>
<evidence type="ECO:0000256" key="6">
    <source>
        <dbReference type="SAM" id="SignalP"/>
    </source>
</evidence>
<dbReference type="GO" id="GO:0016209">
    <property type="term" value="F:antioxidant activity"/>
    <property type="evidence" value="ECO:0007669"/>
    <property type="project" value="InterPro"/>
</dbReference>
<dbReference type="PROSITE" id="PS50222">
    <property type="entry name" value="EF_HAND_2"/>
    <property type="match status" value="1"/>
</dbReference>
<evidence type="ECO:0000259" key="7">
    <source>
        <dbReference type="PROSITE" id="PS50222"/>
    </source>
</evidence>
<keyword evidence="4" id="KW-1015">Disulfide bond</keyword>
<evidence type="ECO:0000256" key="2">
    <source>
        <dbReference type="ARBA" id="ARBA00022723"/>
    </source>
</evidence>
<dbReference type="GO" id="GO:0020037">
    <property type="term" value="F:heme binding"/>
    <property type="evidence" value="ECO:0007669"/>
    <property type="project" value="InterPro"/>
</dbReference>
<evidence type="ECO:0000259" key="9">
    <source>
        <dbReference type="PROSITE" id="PS51352"/>
    </source>
</evidence>
<feature type="domain" description="EF-hand" evidence="7">
    <location>
        <begin position="622"/>
        <end position="657"/>
    </location>
</feature>
<keyword evidence="2 5" id="KW-0479">Metal-binding</keyword>
<dbReference type="HOGENOM" id="CLU_020308_0_0_0"/>
<organism evidence="10 11">
    <name type="scientific">Rubinisphaera brasiliensis (strain ATCC 49424 / DSM 5305 / JCM 21570 / IAM 15109 / NBRC 103401 / IFAM 1448)</name>
    <name type="common">Planctomyces brasiliensis</name>
    <dbReference type="NCBI Taxonomy" id="756272"/>
    <lineage>
        <taxon>Bacteria</taxon>
        <taxon>Pseudomonadati</taxon>
        <taxon>Planctomycetota</taxon>
        <taxon>Planctomycetia</taxon>
        <taxon>Planctomycetales</taxon>
        <taxon>Planctomycetaceae</taxon>
        <taxon>Rubinisphaera</taxon>
    </lineage>
</organism>
<dbReference type="Gene3D" id="3.40.30.10">
    <property type="entry name" value="Glutaredoxin"/>
    <property type="match status" value="1"/>
</dbReference>
<dbReference type="InterPro" id="IPR013766">
    <property type="entry name" value="Thioredoxin_domain"/>
</dbReference>
<dbReference type="PROSITE" id="PS51007">
    <property type="entry name" value="CYTC"/>
    <property type="match status" value="1"/>
</dbReference>
<dbReference type="eggNOG" id="COG2010">
    <property type="taxonomic scope" value="Bacteria"/>
</dbReference>
<dbReference type="InterPro" id="IPR000866">
    <property type="entry name" value="AhpC/TSA"/>
</dbReference>
<feature type="domain" description="Thioredoxin" evidence="9">
    <location>
        <begin position="42"/>
        <end position="195"/>
    </location>
</feature>
<dbReference type="GO" id="GO:0005507">
    <property type="term" value="F:copper ion binding"/>
    <property type="evidence" value="ECO:0007669"/>
    <property type="project" value="InterPro"/>
</dbReference>
<dbReference type="SUPFAM" id="SSF52833">
    <property type="entry name" value="Thioredoxin-like"/>
    <property type="match status" value="1"/>
</dbReference>
<accession>F0SL77</accession>
<evidence type="ECO:0000256" key="1">
    <source>
        <dbReference type="ARBA" id="ARBA00022617"/>
    </source>
</evidence>
<dbReference type="SUPFAM" id="SSF47473">
    <property type="entry name" value="EF-hand"/>
    <property type="match status" value="1"/>
</dbReference>
<evidence type="ECO:0000256" key="4">
    <source>
        <dbReference type="ARBA" id="ARBA00023157"/>
    </source>
</evidence>
<name>F0SL77_RUBBR</name>
<dbReference type="EMBL" id="CP002546">
    <property type="protein sequence ID" value="ADY60960.1"/>
    <property type="molecule type" value="Genomic_DNA"/>
</dbReference>
<evidence type="ECO:0000256" key="3">
    <source>
        <dbReference type="ARBA" id="ARBA00023004"/>
    </source>
</evidence>
<keyword evidence="3 5" id="KW-0408">Iron</keyword>
<dbReference type="GO" id="GO:0009055">
    <property type="term" value="F:electron transfer activity"/>
    <property type="evidence" value="ECO:0007669"/>
    <property type="project" value="InterPro"/>
</dbReference>
<dbReference type="GO" id="GO:0005509">
    <property type="term" value="F:calcium ion binding"/>
    <property type="evidence" value="ECO:0007669"/>
    <property type="project" value="InterPro"/>
</dbReference>
<evidence type="ECO:0000313" key="11">
    <source>
        <dbReference type="Proteomes" id="UP000006860"/>
    </source>
</evidence>
<gene>
    <name evidence="10" type="ordered locus">Plabr_3363</name>
</gene>
<dbReference type="InterPro" id="IPR036939">
    <property type="entry name" value="Cu2_ascorb_mOase_N_sf"/>
</dbReference>
<feature type="chain" id="PRO_5003260642" evidence="6">
    <location>
        <begin position="40"/>
        <end position="680"/>
    </location>
</feature>
<dbReference type="STRING" id="756272.Plabr_3363"/>
<dbReference type="PROSITE" id="PS00018">
    <property type="entry name" value="EF_HAND_1"/>
    <property type="match status" value="1"/>
</dbReference>
<dbReference type="InterPro" id="IPR014784">
    <property type="entry name" value="Cu2_ascorb_mOase-like_C"/>
</dbReference>
<dbReference type="Proteomes" id="UP000006860">
    <property type="component" value="Chromosome"/>
</dbReference>
<dbReference type="InterPro" id="IPR011992">
    <property type="entry name" value="EF-hand-dom_pair"/>
</dbReference>
<dbReference type="AlphaFoldDB" id="F0SL77"/>
<dbReference type="InterPro" id="IPR036249">
    <property type="entry name" value="Thioredoxin-like_sf"/>
</dbReference>
<dbReference type="SUPFAM" id="SSF46626">
    <property type="entry name" value="Cytochrome c"/>
    <property type="match status" value="1"/>
</dbReference>
<dbReference type="KEGG" id="pbs:Plabr_3363"/>
<dbReference type="InterPro" id="IPR018247">
    <property type="entry name" value="EF_Hand_1_Ca_BS"/>
</dbReference>
<dbReference type="PANTHER" id="PTHR43640">
    <property type="entry name" value="OS07G0260300 PROTEIN"/>
    <property type="match status" value="1"/>
</dbReference>
<keyword evidence="11" id="KW-1185">Reference proteome</keyword>
<proteinExistence type="predicted"/>
<sequence>MTDVRNTEMLSDSTATSMKRGLVLAAALLLGISTLPAIAAAESTAVKLQQMSLPDAAGKVTPLFPKEQQAEVTIVCFLGSECPLAQLYGPRLQKLASEYEAGQVRVIGINSNLQDSREDVTEFVKRHQLQYSVFKDYDHAVADLFEAKRTPEVLLLNRDLEVIYRGRIDDQYTPGTIKSAPDQHDLKNAIDDQLAGREIQTPKTEPVGCLIGRAYEGEVTTKLTYCKEIARILQKHCVECHRPAEIGPFSLTNYDEVIGWGEMMLETVQQGRMPPWHANPAHGQFANSRRMSDEEKAQLRDWVKGGMPYGNPKELPEPVSYVEGWQLDRKPDLVLDMGKSPFKVPAEGVVEYQYFVVDPGFEEDRWITGAQVLPGNRAVVHHCIVFVRPPDGEKSRGLGFVAAYVPGQRSTMLPAGCGRRIPAGSRLVFQMHYTPTGTPQEDLSKLGLLFGNSEDIDSEVYTLPAINRNFEIPPQAADYAVSGETTRVPQNARMLALSPHMHYRGKSFRAVAKREDGRDILLDVPYYDFNWQHVYEMKSPLQLDGIKALEFTATFDNSSENPFNPDPSQYVTWGDQTWEEMAIAFFEIALPRGEKPVYAAAPQSEQVDEQAMAKQQAADKAAEDRFVSDFFSRFDTDGDGIVRRDEMPLAQRRYGFRKLDRNDDDRLDRDEIAAQYRERR</sequence>
<protein>
    <submittedName>
        <fullName evidence="10">Alkyl hydroperoxide reductase/ Thiol specific antioxidant/ Mal allergen</fullName>
    </submittedName>
</protein>
<reference evidence="11" key="1">
    <citation type="submission" date="2011-02" db="EMBL/GenBank/DDBJ databases">
        <title>The complete genome of Planctomyces brasiliensis DSM 5305.</title>
        <authorList>
            <person name="Lucas S."/>
            <person name="Copeland A."/>
            <person name="Lapidus A."/>
            <person name="Bruce D."/>
            <person name="Goodwin L."/>
            <person name="Pitluck S."/>
            <person name="Kyrpides N."/>
            <person name="Mavromatis K."/>
            <person name="Pagani I."/>
            <person name="Ivanova N."/>
            <person name="Ovchinnikova G."/>
            <person name="Lu M."/>
            <person name="Detter J.C."/>
            <person name="Han C."/>
            <person name="Land M."/>
            <person name="Hauser L."/>
            <person name="Markowitz V."/>
            <person name="Cheng J.-F."/>
            <person name="Hugenholtz P."/>
            <person name="Woyke T."/>
            <person name="Wu D."/>
            <person name="Tindall B."/>
            <person name="Pomrenke H.G."/>
            <person name="Brambilla E."/>
            <person name="Klenk H.-P."/>
            <person name="Eisen J.A."/>
        </authorList>
    </citation>
    <scope>NUCLEOTIDE SEQUENCE [LARGE SCALE GENOMIC DNA]</scope>
    <source>
        <strain evidence="11">ATCC 49424 / DSM 5305 / JCM 21570 / NBRC 103401 / IFAM 1448</strain>
    </source>
</reference>
<dbReference type="InterPro" id="IPR002048">
    <property type="entry name" value="EF_hand_dom"/>
</dbReference>
<dbReference type="InterPro" id="IPR008977">
    <property type="entry name" value="PHM/PNGase_F_dom_sf"/>
</dbReference>
<keyword evidence="6" id="KW-0732">Signal</keyword>
<feature type="signal peptide" evidence="6">
    <location>
        <begin position="1"/>
        <end position="39"/>
    </location>
</feature>
<dbReference type="PANTHER" id="PTHR43640:SF1">
    <property type="entry name" value="THIOREDOXIN-DEPENDENT PEROXIREDOXIN"/>
    <property type="match status" value="1"/>
</dbReference>
<dbReference type="Gene3D" id="2.60.120.230">
    <property type="match status" value="1"/>
</dbReference>
<dbReference type="InterPro" id="IPR009056">
    <property type="entry name" value="Cyt_c-like_dom"/>
</dbReference>
<dbReference type="SUPFAM" id="SSF49742">
    <property type="entry name" value="PHM/PNGase F"/>
    <property type="match status" value="2"/>
</dbReference>